<evidence type="ECO:0000313" key="3">
    <source>
        <dbReference type="Proteomes" id="UP000663868"/>
    </source>
</evidence>
<dbReference type="InterPro" id="IPR011009">
    <property type="entry name" value="Kinase-like_dom_sf"/>
</dbReference>
<accession>A0A819LQJ3</accession>
<evidence type="ECO:0008006" key="4">
    <source>
        <dbReference type="Google" id="ProtNLM"/>
    </source>
</evidence>
<evidence type="ECO:0000256" key="1">
    <source>
        <dbReference type="SAM" id="Phobius"/>
    </source>
</evidence>
<dbReference type="Proteomes" id="UP000663868">
    <property type="component" value="Unassembled WGS sequence"/>
</dbReference>
<dbReference type="Gene3D" id="3.30.200.20">
    <property type="entry name" value="Phosphorylase Kinase, domain 1"/>
    <property type="match status" value="1"/>
</dbReference>
<dbReference type="AlphaFoldDB" id="A0A819LQJ3"/>
<dbReference type="EMBL" id="CAJOBB010002442">
    <property type="protein sequence ID" value="CAF3969273.1"/>
    <property type="molecule type" value="Genomic_DNA"/>
</dbReference>
<keyword evidence="1" id="KW-0812">Transmembrane</keyword>
<feature type="transmembrane region" description="Helical" evidence="1">
    <location>
        <begin position="167"/>
        <end position="188"/>
    </location>
</feature>
<protein>
    <recommendedName>
        <fullName evidence="4">Protein kinase domain-containing protein</fullName>
    </recommendedName>
</protein>
<feature type="transmembrane region" description="Helical" evidence="1">
    <location>
        <begin position="28"/>
        <end position="48"/>
    </location>
</feature>
<keyword evidence="1" id="KW-1133">Transmembrane helix</keyword>
<evidence type="ECO:0000313" key="2">
    <source>
        <dbReference type="EMBL" id="CAF3969273.1"/>
    </source>
</evidence>
<keyword evidence="1" id="KW-0472">Membrane</keyword>
<gene>
    <name evidence="2" type="ORF">KXQ929_LOCUS26676</name>
</gene>
<feature type="non-terminal residue" evidence="2">
    <location>
        <position position="438"/>
    </location>
</feature>
<feature type="transmembrane region" description="Helical" evidence="1">
    <location>
        <begin position="208"/>
        <end position="232"/>
    </location>
</feature>
<feature type="transmembrane region" description="Helical" evidence="1">
    <location>
        <begin position="122"/>
        <end position="141"/>
    </location>
</feature>
<organism evidence="2 3">
    <name type="scientific">Adineta steineri</name>
    <dbReference type="NCBI Taxonomy" id="433720"/>
    <lineage>
        <taxon>Eukaryota</taxon>
        <taxon>Metazoa</taxon>
        <taxon>Spiralia</taxon>
        <taxon>Gnathifera</taxon>
        <taxon>Rotifera</taxon>
        <taxon>Eurotatoria</taxon>
        <taxon>Bdelloidea</taxon>
        <taxon>Adinetida</taxon>
        <taxon>Adinetidae</taxon>
        <taxon>Adineta</taxon>
    </lineage>
</organism>
<proteinExistence type="predicted"/>
<feature type="transmembrane region" description="Helical" evidence="1">
    <location>
        <begin position="244"/>
        <end position="277"/>
    </location>
</feature>
<name>A0A819LQJ3_9BILA</name>
<dbReference type="SUPFAM" id="SSF56112">
    <property type="entry name" value="Protein kinase-like (PK-like)"/>
    <property type="match status" value="1"/>
</dbReference>
<comment type="caution">
    <text evidence="2">The sequence shown here is derived from an EMBL/GenBank/DDBJ whole genome shotgun (WGS) entry which is preliminary data.</text>
</comment>
<reference evidence="2" key="1">
    <citation type="submission" date="2021-02" db="EMBL/GenBank/DDBJ databases">
        <authorList>
            <person name="Nowell W R."/>
        </authorList>
    </citation>
    <scope>NUCLEOTIDE SEQUENCE</scope>
</reference>
<sequence>MSGTSSIPYGYQNSNPLLYTFRDYHTGIQPYFIIVSQFFIFEFSLRFWDKAVYGTWLLPGEVIIVERAKNPPIGRLHPISQLPPTTSTQITQNSFTASTVFIFQEFKKLSLKTKNTEKLPTFDLYDVVYSALALLAHAIWYCYIQSNCMSGQYATIWNCYNLFGYRVYNYLFSPFTSLAFNFISKLIILREHGIDKLLHRKQKWRKTLAMIIFYPSLVLSAITFVFVGALILPYLFTNAIPMMIIYAFIAMTYAYIVTLITLAIQSYTVITGHVFSFEGDNLGFFKRQMKKYHYNPQLVIQAGLRLFPYLMTILFNLSQYFYYGGSFLGSLTSEADSRDPTLYFGRVSNSSIIAHTILIELISSEIVPPGDLYGEGRFGQISIGCIYSYNRVIIRHLTKVSTMSRSLFNQESQVLCSIDHPNLANILYKTLDGLTMIS</sequence>
<feature type="transmembrane region" description="Helical" evidence="1">
    <location>
        <begin position="298"/>
        <end position="323"/>
    </location>
</feature>